<reference evidence="2 3" key="1">
    <citation type="submission" date="2019-12" db="EMBL/GenBank/DDBJ databases">
        <title>Streptomyces sp. strain T44 isolated from rhizosphere soil of Broussonetia papyrifera.</title>
        <authorList>
            <person name="Mo P."/>
        </authorList>
    </citation>
    <scope>NUCLEOTIDE SEQUENCE [LARGE SCALE GENOMIC DNA]</scope>
    <source>
        <strain evidence="2 3">T44</strain>
    </source>
</reference>
<evidence type="ECO:0000313" key="2">
    <source>
        <dbReference type="EMBL" id="QHA04443.1"/>
    </source>
</evidence>
<dbReference type="RefSeq" id="WP_158920155.1">
    <property type="nucleotide sequence ID" value="NZ_CP047020.1"/>
</dbReference>
<feature type="region of interest" description="Disordered" evidence="1">
    <location>
        <begin position="43"/>
        <end position="62"/>
    </location>
</feature>
<organism evidence="2 3">
    <name type="scientific">Streptomyces broussonetiae</name>
    <dbReference type="NCBI Taxonomy" id="2686304"/>
    <lineage>
        <taxon>Bacteria</taxon>
        <taxon>Bacillati</taxon>
        <taxon>Actinomycetota</taxon>
        <taxon>Actinomycetes</taxon>
        <taxon>Kitasatosporales</taxon>
        <taxon>Streptomycetaceae</taxon>
        <taxon>Streptomyces</taxon>
    </lineage>
</organism>
<keyword evidence="3" id="KW-1185">Reference proteome</keyword>
<dbReference type="AlphaFoldDB" id="A0A6I6MVN8"/>
<proteinExistence type="predicted"/>
<name>A0A6I6MVN8_9ACTN</name>
<accession>A0A6I6MVN8</accession>
<sequence length="62" mass="6073">MAGDPVPHLPPLLEAVLGVGSAPENATATLGDGRAAVRQTAHDDGAAGADGEGTTVTWQAPL</sequence>
<feature type="compositionally biased region" description="Low complexity" evidence="1">
    <location>
        <begin position="46"/>
        <end position="62"/>
    </location>
</feature>
<evidence type="ECO:0000256" key="1">
    <source>
        <dbReference type="SAM" id="MobiDB-lite"/>
    </source>
</evidence>
<dbReference type="KEGG" id="sbro:GQF42_15150"/>
<evidence type="ECO:0000313" key="3">
    <source>
        <dbReference type="Proteomes" id="UP000436138"/>
    </source>
</evidence>
<gene>
    <name evidence="2" type="ORF">GQF42_15150</name>
</gene>
<protein>
    <submittedName>
        <fullName evidence="2">Uncharacterized protein</fullName>
    </submittedName>
</protein>
<dbReference type="EMBL" id="CP047020">
    <property type="protein sequence ID" value="QHA04443.1"/>
    <property type="molecule type" value="Genomic_DNA"/>
</dbReference>
<dbReference type="Proteomes" id="UP000436138">
    <property type="component" value="Chromosome"/>
</dbReference>